<dbReference type="AlphaFoldDB" id="A0A6P6J9J0"/>
<dbReference type="InterPro" id="IPR052201">
    <property type="entry name" value="LRR-containing_regulator"/>
</dbReference>
<evidence type="ECO:0000256" key="1">
    <source>
        <dbReference type="ARBA" id="ARBA00022737"/>
    </source>
</evidence>
<dbReference type="RefSeq" id="XP_026057065.1">
    <property type="nucleotide sequence ID" value="XM_026201280.1"/>
</dbReference>
<sequence>MAQMLVVNETLRELHLGKHDMTDTVVERLCETLKLNVSLRYMDPHWITQDGAKCLSEVLKQNPFLKILDLSSNCIEDHDCITSNNIGKEGLKSFIEAMKVNSCLTHIYIWGNKVEELVCMAFSQLISSGRLLEEHTDVSHYEVDDCVFLAEVSHCLCRDYYWTSRYGEYKDSSNSALALMASDSLALQIHPDSHS</sequence>
<keyword evidence="2" id="KW-1185">Reference proteome</keyword>
<dbReference type="SUPFAM" id="SSF52047">
    <property type="entry name" value="RNI-like"/>
    <property type="match status" value="1"/>
</dbReference>
<dbReference type="Gene3D" id="3.80.10.10">
    <property type="entry name" value="Ribonuclease Inhibitor"/>
    <property type="match status" value="1"/>
</dbReference>
<reference evidence="3" key="1">
    <citation type="submission" date="2025-08" db="UniProtKB">
        <authorList>
            <consortium name="RefSeq"/>
        </authorList>
    </citation>
    <scope>IDENTIFICATION</scope>
    <source>
        <strain evidence="3">Wakin</strain>
        <tissue evidence="3">Muscle</tissue>
    </source>
</reference>
<proteinExistence type="predicted"/>
<organism evidence="2 3">
    <name type="scientific">Carassius auratus</name>
    <name type="common">Goldfish</name>
    <dbReference type="NCBI Taxonomy" id="7957"/>
    <lineage>
        <taxon>Eukaryota</taxon>
        <taxon>Metazoa</taxon>
        <taxon>Chordata</taxon>
        <taxon>Craniata</taxon>
        <taxon>Vertebrata</taxon>
        <taxon>Euteleostomi</taxon>
        <taxon>Actinopterygii</taxon>
        <taxon>Neopterygii</taxon>
        <taxon>Teleostei</taxon>
        <taxon>Ostariophysi</taxon>
        <taxon>Cypriniformes</taxon>
        <taxon>Cyprinidae</taxon>
        <taxon>Cyprininae</taxon>
        <taxon>Carassius</taxon>
    </lineage>
</organism>
<dbReference type="PANTHER" id="PTHR24111">
    <property type="entry name" value="LEUCINE-RICH REPEAT-CONTAINING PROTEIN 34"/>
    <property type="match status" value="1"/>
</dbReference>
<dbReference type="Pfam" id="PF13516">
    <property type="entry name" value="LRR_6"/>
    <property type="match status" value="2"/>
</dbReference>
<dbReference type="PANTHER" id="PTHR24111:SF4">
    <property type="entry name" value="LEUCINE-RICH REPEAT-CONTAINING PROTEIN 34"/>
    <property type="match status" value="1"/>
</dbReference>
<keyword evidence="1" id="KW-0677">Repeat</keyword>
<gene>
    <name evidence="3" type="primary">LOC113042419</name>
</gene>
<dbReference type="Proteomes" id="UP000515129">
    <property type="component" value="Chromosome 24"/>
</dbReference>
<dbReference type="OrthoDB" id="272549at2759"/>
<name>A0A6P6J9J0_CARAU</name>
<protein>
    <submittedName>
        <fullName evidence="3">Leucine-rich repeat-containing protein 34-like</fullName>
    </submittedName>
</protein>
<dbReference type="InterPro" id="IPR032675">
    <property type="entry name" value="LRR_dom_sf"/>
</dbReference>
<evidence type="ECO:0000313" key="2">
    <source>
        <dbReference type="Proteomes" id="UP000515129"/>
    </source>
</evidence>
<evidence type="ECO:0000313" key="3">
    <source>
        <dbReference type="RefSeq" id="XP_026057065.1"/>
    </source>
</evidence>
<dbReference type="GeneID" id="113042419"/>
<dbReference type="KEGG" id="caua:113042419"/>
<dbReference type="InterPro" id="IPR001611">
    <property type="entry name" value="Leu-rich_rpt"/>
</dbReference>
<accession>A0A6P6J9J0</accession>